<comment type="similarity">
    <text evidence="1">Belongs to the DP1 family.</text>
</comment>
<dbReference type="EMBL" id="KN549227">
    <property type="protein sequence ID" value="KHJ99311.1"/>
    <property type="molecule type" value="Genomic_DNA"/>
</dbReference>
<evidence type="ECO:0000313" key="2">
    <source>
        <dbReference type="EMBL" id="KHJ99311.1"/>
    </source>
</evidence>
<sequence length="68" mass="7662">MNQLLYWIPFGFFAVLDSTAFSLLPAYFLLKTAFLVFLFLPQTQGAQLIYAKVIEPIAKAVEGFTKKA</sequence>
<dbReference type="PANTHER" id="PTHR12300:SF34">
    <property type="entry name" value="RECEPTOR EXPRESSION-ENHANCING PROTEIN"/>
    <property type="match status" value="1"/>
</dbReference>
<reference evidence="2 3" key="1">
    <citation type="submission" date="2014-03" db="EMBL/GenBank/DDBJ databases">
        <title>Draft genome of the hookworm Oesophagostomum dentatum.</title>
        <authorList>
            <person name="Mitreva M."/>
        </authorList>
    </citation>
    <scope>NUCLEOTIDE SEQUENCE [LARGE SCALE GENOMIC DNA]</scope>
    <source>
        <strain evidence="2 3">OD-Hann</strain>
    </source>
</reference>
<dbReference type="GO" id="GO:0016020">
    <property type="term" value="C:membrane"/>
    <property type="evidence" value="ECO:0007669"/>
    <property type="project" value="UniProtKB-SubCell"/>
</dbReference>
<dbReference type="Proteomes" id="UP000053660">
    <property type="component" value="Unassembled WGS sequence"/>
</dbReference>
<feature type="transmembrane region" description="Helical" evidence="1">
    <location>
        <begin position="6"/>
        <end position="30"/>
    </location>
</feature>
<proteinExistence type="inferred from homology"/>
<comment type="subcellular location">
    <subcellularLocation>
        <location evidence="1">Membrane</location>
        <topology evidence="1">Multi-pass membrane protein</topology>
    </subcellularLocation>
</comment>
<evidence type="ECO:0000256" key="1">
    <source>
        <dbReference type="RuleBase" id="RU362006"/>
    </source>
</evidence>
<organism evidence="2 3">
    <name type="scientific">Oesophagostomum dentatum</name>
    <name type="common">Nodular worm</name>
    <dbReference type="NCBI Taxonomy" id="61180"/>
    <lineage>
        <taxon>Eukaryota</taxon>
        <taxon>Metazoa</taxon>
        <taxon>Ecdysozoa</taxon>
        <taxon>Nematoda</taxon>
        <taxon>Chromadorea</taxon>
        <taxon>Rhabditida</taxon>
        <taxon>Rhabditina</taxon>
        <taxon>Rhabditomorpha</taxon>
        <taxon>Strongyloidea</taxon>
        <taxon>Strongylidae</taxon>
        <taxon>Oesophagostomum</taxon>
    </lineage>
</organism>
<evidence type="ECO:0000313" key="3">
    <source>
        <dbReference type="Proteomes" id="UP000053660"/>
    </source>
</evidence>
<keyword evidence="3" id="KW-1185">Reference proteome</keyword>
<dbReference type="PANTHER" id="PTHR12300">
    <property type="entry name" value="HVA22-LIKE PROTEINS"/>
    <property type="match status" value="1"/>
</dbReference>
<accession>A0A0B1TT54</accession>
<gene>
    <name evidence="2" type="ORF">OESDEN_00691</name>
</gene>
<dbReference type="AlphaFoldDB" id="A0A0B1TT54"/>
<dbReference type="OrthoDB" id="10009287at2759"/>
<keyword evidence="1" id="KW-0472">Membrane</keyword>
<comment type="caution">
    <text evidence="1">Lacks conserved residue(s) required for the propagation of feature annotation.</text>
</comment>
<dbReference type="InterPro" id="IPR004345">
    <property type="entry name" value="TB2_DP1_HVA22"/>
</dbReference>
<name>A0A0B1TT54_OESDE</name>
<dbReference type="Pfam" id="PF03134">
    <property type="entry name" value="TB2_DP1_HVA22"/>
    <property type="match status" value="1"/>
</dbReference>
<keyword evidence="1" id="KW-1133">Transmembrane helix</keyword>
<protein>
    <recommendedName>
        <fullName evidence="1">Receptor expression-enhancing protein</fullName>
    </recommendedName>
</protein>
<keyword evidence="1" id="KW-0812">Transmembrane</keyword>